<name>A0A315ZXH5_9FIRM</name>
<feature type="transmembrane region" description="Helical" evidence="1">
    <location>
        <begin position="113"/>
        <end position="132"/>
    </location>
</feature>
<evidence type="ECO:0000313" key="3">
    <source>
        <dbReference type="Proteomes" id="UP000254051"/>
    </source>
</evidence>
<organism evidence="2 3">
    <name type="scientific">Faecalicatena contorta</name>
    <dbReference type="NCBI Taxonomy" id="39482"/>
    <lineage>
        <taxon>Bacteria</taxon>
        <taxon>Bacillati</taxon>
        <taxon>Bacillota</taxon>
        <taxon>Clostridia</taxon>
        <taxon>Lachnospirales</taxon>
        <taxon>Lachnospiraceae</taxon>
        <taxon>Faecalicatena</taxon>
    </lineage>
</organism>
<feature type="transmembrane region" description="Helical" evidence="1">
    <location>
        <begin position="12"/>
        <end position="33"/>
    </location>
</feature>
<sequence length="194" mass="21471">MSKKKLDVKDLINVGIFTAIYYILLVAAGFLGYIPIFSVLFPLVVALLCGIPFVLFLTKTKTFGMITIMGVLLGILTFAFGQGWYAIVTGLLCGLLADLICKAGEYKNWKYMVVCFCMFSQWVIGSMLPMWIMKDSYFEMMRDMQGAAFAESLESLITGWMLILLIVLTAVAAVIGAYLGKAVLKRHFVRAGIA</sequence>
<reference evidence="3" key="1">
    <citation type="submission" date="2017-07" db="EMBL/GenBank/DDBJ databases">
        <authorList>
            <person name="Varghese N."/>
            <person name="Submissions S."/>
        </authorList>
    </citation>
    <scope>NUCLEOTIDE SEQUENCE [LARGE SCALE GENOMIC DNA]</scope>
    <source>
        <strain evidence="3">NLAE-zl-C134</strain>
    </source>
</reference>
<dbReference type="OrthoDB" id="9781459at2"/>
<feature type="transmembrane region" description="Helical" evidence="1">
    <location>
        <begin position="62"/>
        <end position="78"/>
    </location>
</feature>
<protein>
    <submittedName>
        <fullName evidence="2">Energy-coupling factor transport system substrate-specific component</fullName>
    </submittedName>
</protein>
<keyword evidence="1" id="KW-0472">Membrane</keyword>
<dbReference type="RefSeq" id="WP_109710707.1">
    <property type="nucleotide sequence ID" value="NZ_QGDS01000005.1"/>
</dbReference>
<gene>
    <name evidence="2" type="ORF">SAMN05216529_10588</name>
</gene>
<dbReference type="Pfam" id="PF09605">
    <property type="entry name" value="Trep_Strep"/>
    <property type="match status" value="1"/>
</dbReference>
<keyword evidence="1" id="KW-0812">Transmembrane</keyword>
<feature type="transmembrane region" description="Helical" evidence="1">
    <location>
        <begin position="84"/>
        <end position="101"/>
    </location>
</feature>
<proteinExistence type="predicted"/>
<keyword evidence="1" id="KW-1133">Transmembrane helix</keyword>
<accession>A0A315ZXH5</accession>
<dbReference type="NCBIfam" id="TIGR02185">
    <property type="entry name" value="Trep_Strep"/>
    <property type="match status" value="1"/>
</dbReference>
<evidence type="ECO:0000256" key="1">
    <source>
        <dbReference type="SAM" id="Phobius"/>
    </source>
</evidence>
<evidence type="ECO:0000313" key="2">
    <source>
        <dbReference type="EMBL" id="SUQ14114.1"/>
    </source>
</evidence>
<feature type="transmembrane region" description="Helical" evidence="1">
    <location>
        <begin position="157"/>
        <end position="180"/>
    </location>
</feature>
<dbReference type="InterPro" id="IPR011733">
    <property type="entry name" value="CHP02185_IM"/>
</dbReference>
<dbReference type="Proteomes" id="UP000254051">
    <property type="component" value="Unassembled WGS sequence"/>
</dbReference>
<dbReference type="AlphaFoldDB" id="A0A315ZXH5"/>
<keyword evidence="3" id="KW-1185">Reference proteome</keyword>
<dbReference type="EMBL" id="UHJJ01000005">
    <property type="protein sequence ID" value="SUQ14114.1"/>
    <property type="molecule type" value="Genomic_DNA"/>
</dbReference>
<feature type="transmembrane region" description="Helical" evidence="1">
    <location>
        <begin position="39"/>
        <end position="57"/>
    </location>
</feature>